<feature type="region of interest" description="Disordered" evidence="1">
    <location>
        <begin position="1"/>
        <end position="24"/>
    </location>
</feature>
<organism evidence="2">
    <name type="scientific">Dendroctonus ponderosae</name>
    <name type="common">Mountain pine beetle</name>
    <dbReference type="NCBI Taxonomy" id="77166"/>
    <lineage>
        <taxon>Eukaryota</taxon>
        <taxon>Metazoa</taxon>
        <taxon>Ecdysozoa</taxon>
        <taxon>Arthropoda</taxon>
        <taxon>Hexapoda</taxon>
        <taxon>Insecta</taxon>
        <taxon>Pterygota</taxon>
        <taxon>Neoptera</taxon>
        <taxon>Endopterygota</taxon>
        <taxon>Coleoptera</taxon>
        <taxon>Polyphaga</taxon>
        <taxon>Cucujiformia</taxon>
        <taxon>Curculionidae</taxon>
        <taxon>Scolytinae</taxon>
        <taxon>Dendroctonus</taxon>
    </lineage>
</organism>
<evidence type="ECO:0000313" key="3">
    <source>
        <dbReference type="EMBL" id="ERL90431.1"/>
    </source>
</evidence>
<dbReference type="EMBL" id="KB632235">
    <property type="protein sequence ID" value="ERL90431.1"/>
    <property type="molecule type" value="Genomic_DNA"/>
</dbReference>
<name>N6TM91_DENPD</name>
<feature type="non-terminal residue" evidence="2">
    <location>
        <position position="1"/>
    </location>
</feature>
<dbReference type="EMBL" id="KI208062">
    <property type="protein sequence ID" value="ERL95778.1"/>
    <property type="molecule type" value="Genomic_DNA"/>
</dbReference>
<protein>
    <submittedName>
        <fullName evidence="2">Uncharacterized protein</fullName>
    </submittedName>
</protein>
<reference evidence="2 5" key="1">
    <citation type="journal article" date="2013" name="Genome Biol.">
        <title>Draft genome of the mountain pine beetle, Dendroctonus ponderosae Hopkins, a major forest pest.</title>
        <authorList>
            <person name="Keeling C.I."/>
            <person name="Yuen M.M."/>
            <person name="Liao N.Y."/>
            <person name="Docking T.R."/>
            <person name="Chan S.K."/>
            <person name="Taylor G.A."/>
            <person name="Palmquist D.L."/>
            <person name="Jackman S.D."/>
            <person name="Nguyen A."/>
            <person name="Li M."/>
            <person name="Henderson H."/>
            <person name="Janes J.K."/>
            <person name="Zhao Y."/>
            <person name="Pandoh P."/>
            <person name="Moore R."/>
            <person name="Sperling F.A."/>
            <person name="Huber D.P."/>
            <person name="Birol I."/>
            <person name="Jones S.J."/>
            <person name="Bohlmann J."/>
        </authorList>
    </citation>
    <scope>NUCLEOTIDE SEQUENCE</scope>
</reference>
<accession>N6TM91</accession>
<proteinExistence type="predicted"/>
<evidence type="ECO:0000313" key="2">
    <source>
        <dbReference type="EMBL" id="ENN70370.1"/>
    </source>
</evidence>
<gene>
    <name evidence="4" type="ORF">D910_00292</name>
    <name evidence="3" type="ORF">D910_07781</name>
    <name evidence="2" type="ORF">YQE_12878</name>
</gene>
<evidence type="ECO:0000313" key="4">
    <source>
        <dbReference type="EMBL" id="ERL95778.1"/>
    </source>
</evidence>
<dbReference type="EMBL" id="KB741292">
    <property type="protein sequence ID" value="ENN70370.1"/>
    <property type="molecule type" value="Genomic_DNA"/>
</dbReference>
<dbReference type="Proteomes" id="UP000030742">
    <property type="component" value="Unassembled WGS sequence"/>
</dbReference>
<evidence type="ECO:0000256" key="1">
    <source>
        <dbReference type="SAM" id="MobiDB-lite"/>
    </source>
</evidence>
<dbReference type="AlphaFoldDB" id="N6TM91"/>
<sequence length="74" mass="8452">MRRGYQQRITQDMNGKKAPVKRLGGQDNGYCWAVMGGVGGERGWWMATESQAQFTAETHIQMHQVRKLLNIETI</sequence>
<dbReference type="HOGENOM" id="CLU_2690372_0_0_1"/>
<evidence type="ECO:0000313" key="5">
    <source>
        <dbReference type="Proteomes" id="UP000030742"/>
    </source>
</evidence>